<evidence type="ECO:0000259" key="1">
    <source>
        <dbReference type="Pfam" id="PF01368"/>
    </source>
</evidence>
<dbReference type="InterPro" id="IPR051673">
    <property type="entry name" value="SSDNA_exonuclease_RecJ"/>
</dbReference>
<dbReference type="Gene3D" id="3.90.1640.30">
    <property type="match status" value="1"/>
</dbReference>
<evidence type="ECO:0000313" key="2">
    <source>
        <dbReference type="EMBL" id="SVA37834.1"/>
    </source>
</evidence>
<dbReference type="EMBL" id="UINC01008406">
    <property type="protein sequence ID" value="SVA37834.1"/>
    <property type="molecule type" value="Genomic_DNA"/>
</dbReference>
<dbReference type="PANTHER" id="PTHR30255">
    <property type="entry name" value="SINGLE-STRANDED-DNA-SPECIFIC EXONUCLEASE RECJ"/>
    <property type="match status" value="1"/>
</dbReference>
<sequence length="181" mass="19989">MRWIIPNPDPVKVNALMEQFQVPEIIAQVLINRGLENKNHAKSFFSPDLSNLYNPFLMKNMDIAVDRVIANIKSKTPIFIFGDYDVDGTTGASLLSIGLISLGATIETYIPNRVKEGYGVSELGIDKAKKFGADLFITCDCGINAINRVNYANEKEIDVIITDHHIPGEALPNAFAILNPK</sequence>
<proteinExistence type="predicted"/>
<dbReference type="InterPro" id="IPR001667">
    <property type="entry name" value="DDH_dom"/>
</dbReference>
<dbReference type="InterPro" id="IPR038763">
    <property type="entry name" value="DHH_sf"/>
</dbReference>
<organism evidence="2">
    <name type="scientific">marine metagenome</name>
    <dbReference type="NCBI Taxonomy" id="408172"/>
    <lineage>
        <taxon>unclassified sequences</taxon>
        <taxon>metagenomes</taxon>
        <taxon>ecological metagenomes</taxon>
    </lineage>
</organism>
<dbReference type="Pfam" id="PF01368">
    <property type="entry name" value="DHH"/>
    <property type="match status" value="1"/>
</dbReference>
<feature type="non-terminal residue" evidence="2">
    <location>
        <position position="181"/>
    </location>
</feature>
<feature type="domain" description="DDH" evidence="1">
    <location>
        <begin position="78"/>
        <end position="181"/>
    </location>
</feature>
<protein>
    <recommendedName>
        <fullName evidence="1">DDH domain-containing protein</fullName>
    </recommendedName>
</protein>
<name>A0A381VCG3_9ZZZZ</name>
<dbReference type="SUPFAM" id="SSF64182">
    <property type="entry name" value="DHH phosphoesterases"/>
    <property type="match status" value="1"/>
</dbReference>
<accession>A0A381VCG3</accession>
<dbReference type="GO" id="GO:0004527">
    <property type="term" value="F:exonuclease activity"/>
    <property type="evidence" value="ECO:0007669"/>
    <property type="project" value="UniProtKB-KW"/>
</dbReference>
<dbReference type="PANTHER" id="PTHR30255:SF2">
    <property type="entry name" value="SINGLE-STRANDED-DNA-SPECIFIC EXONUCLEASE RECJ"/>
    <property type="match status" value="1"/>
</dbReference>
<dbReference type="AlphaFoldDB" id="A0A381VCG3"/>
<gene>
    <name evidence="2" type="ORF">METZ01_LOCUS90688</name>
</gene>
<reference evidence="2" key="1">
    <citation type="submission" date="2018-05" db="EMBL/GenBank/DDBJ databases">
        <authorList>
            <person name="Lanie J.A."/>
            <person name="Ng W.-L."/>
            <person name="Kazmierczak K.M."/>
            <person name="Andrzejewski T.M."/>
            <person name="Davidsen T.M."/>
            <person name="Wayne K.J."/>
            <person name="Tettelin H."/>
            <person name="Glass J.I."/>
            <person name="Rusch D."/>
            <person name="Podicherti R."/>
            <person name="Tsui H.-C.T."/>
            <person name="Winkler M.E."/>
        </authorList>
    </citation>
    <scope>NUCLEOTIDE SEQUENCE</scope>
</reference>